<feature type="chain" id="PRO_5034196011" evidence="6">
    <location>
        <begin position="25"/>
        <end position="417"/>
    </location>
</feature>
<evidence type="ECO:0000256" key="2">
    <source>
        <dbReference type="ARBA" id="ARBA00022729"/>
    </source>
</evidence>
<dbReference type="SUPFAM" id="SSF56399">
    <property type="entry name" value="ADP-ribosylation"/>
    <property type="match status" value="1"/>
</dbReference>
<keyword evidence="2 6" id="KW-0732">Signal</keyword>
<feature type="region of interest" description="Disordered" evidence="5">
    <location>
        <begin position="31"/>
        <end position="52"/>
    </location>
</feature>
<evidence type="ECO:0000313" key="7">
    <source>
        <dbReference type="EMBL" id="KAF4592089.1"/>
    </source>
</evidence>
<keyword evidence="3" id="KW-0843">Virulence</keyword>
<evidence type="ECO:0000256" key="3">
    <source>
        <dbReference type="ARBA" id="ARBA00023026"/>
    </source>
</evidence>
<dbReference type="InterPro" id="IPR001144">
    <property type="entry name" value="Enterotoxin_A"/>
</dbReference>
<keyword evidence="4" id="KW-1015">Disulfide bond</keyword>
<reference evidence="7 8" key="1">
    <citation type="journal article" date="2020" name="G3 (Bethesda)">
        <title>Genetic Underpinnings of Host Manipulation by Ophiocordyceps as Revealed by Comparative Transcriptomics.</title>
        <authorList>
            <person name="Will I."/>
            <person name="Das B."/>
            <person name="Trinh T."/>
            <person name="Brachmann A."/>
            <person name="Ohm R.A."/>
            <person name="de Bekker C."/>
        </authorList>
    </citation>
    <scope>NUCLEOTIDE SEQUENCE [LARGE SCALE GENOMIC DNA]</scope>
    <source>
        <strain evidence="7 8">EC05</strain>
    </source>
</reference>
<accession>A0A8H4QA97</accession>
<comment type="caution">
    <text evidence="7">The sequence shown here is derived from an EMBL/GenBank/DDBJ whole genome shotgun (WGS) entry which is preliminary data.</text>
</comment>
<dbReference type="OrthoDB" id="4925061at2759"/>
<evidence type="ECO:0000256" key="5">
    <source>
        <dbReference type="SAM" id="MobiDB-lite"/>
    </source>
</evidence>
<dbReference type="Gene3D" id="3.90.210.10">
    <property type="entry name" value="Heat-Labile Enterotoxin, subunit A"/>
    <property type="match status" value="1"/>
</dbReference>
<dbReference type="Proteomes" id="UP000562929">
    <property type="component" value="Unassembled WGS sequence"/>
</dbReference>
<protein>
    <submittedName>
        <fullName evidence="7">Heat-labile enterotoxin subunit alpha</fullName>
    </submittedName>
</protein>
<proteinExistence type="predicted"/>
<evidence type="ECO:0000256" key="1">
    <source>
        <dbReference type="ARBA" id="ARBA00022656"/>
    </source>
</evidence>
<evidence type="ECO:0000313" key="8">
    <source>
        <dbReference type="Proteomes" id="UP000562929"/>
    </source>
</evidence>
<sequence>MMLHHTRPYLALLLLAGSYLTVSGFETDESSFQHEEAATEEGVSSNPPPKPRRENIVYHVGTGSLHEVHDNRGIWPREMSRNDMFRLPDTTSMHKHVLNSVHPGTGDRYGYISTTANYTEALEWLNTYTDGYIYEIHATPNFINVDQTLLQFNHQRSSPVSQDEFAALGGIHAFQIIGCRWVRHIEAPRQGKRIAISNDIPNPEYDPNRVANKGWVGGKPELAGFSRSHDSRVEGLGPWCQGRCPFVEPVQRASHYLASVIDLERDSIKLHFRLSKNAWAGSDDKIQMQFGASNYMTVFRKSNPGDQWHGTVDPGLFEGIDLNLGMIANISILTLPGTQWLRDRFEVDGFFLEAKTYYGDWIEMKRYDHFGRKLKGEDNRRTIVWSDVVELKDWKRIPGNRPQHIARDDLYRQGTRW</sequence>
<keyword evidence="1" id="KW-0800">Toxin</keyword>
<name>A0A8H4QA97_9HYPO</name>
<evidence type="ECO:0000256" key="4">
    <source>
        <dbReference type="ARBA" id="ARBA00023157"/>
    </source>
</evidence>
<feature type="signal peptide" evidence="6">
    <location>
        <begin position="1"/>
        <end position="24"/>
    </location>
</feature>
<organism evidence="7 8">
    <name type="scientific">Ophiocordyceps camponoti-floridani</name>
    <dbReference type="NCBI Taxonomy" id="2030778"/>
    <lineage>
        <taxon>Eukaryota</taxon>
        <taxon>Fungi</taxon>
        <taxon>Dikarya</taxon>
        <taxon>Ascomycota</taxon>
        <taxon>Pezizomycotina</taxon>
        <taxon>Sordariomycetes</taxon>
        <taxon>Hypocreomycetidae</taxon>
        <taxon>Hypocreales</taxon>
        <taxon>Ophiocordycipitaceae</taxon>
        <taxon>Ophiocordyceps</taxon>
    </lineage>
</organism>
<keyword evidence="8" id="KW-1185">Reference proteome</keyword>
<dbReference type="Pfam" id="PF01375">
    <property type="entry name" value="Enterotoxin_a"/>
    <property type="match status" value="1"/>
</dbReference>
<dbReference type="AlphaFoldDB" id="A0A8H4QA97"/>
<dbReference type="EMBL" id="JAACLJ010000002">
    <property type="protein sequence ID" value="KAF4592089.1"/>
    <property type="molecule type" value="Genomic_DNA"/>
</dbReference>
<gene>
    <name evidence="7" type="ORF">GQ602_002388</name>
</gene>
<evidence type="ECO:0000256" key="6">
    <source>
        <dbReference type="SAM" id="SignalP"/>
    </source>
</evidence>
<dbReference type="GO" id="GO:0090729">
    <property type="term" value="F:toxin activity"/>
    <property type="evidence" value="ECO:0007669"/>
    <property type="project" value="UniProtKB-KW"/>
</dbReference>